<dbReference type="AlphaFoldDB" id="A0A2I0KZ80"/>
<feature type="transmembrane region" description="Helical" evidence="1">
    <location>
        <begin position="36"/>
        <end position="56"/>
    </location>
</feature>
<protein>
    <recommendedName>
        <fullName evidence="2">DUF4220 domain-containing protein</fullName>
    </recommendedName>
</protein>
<gene>
    <name evidence="3" type="ORF">CRG98_005848</name>
</gene>
<evidence type="ECO:0000259" key="2">
    <source>
        <dbReference type="Pfam" id="PF13968"/>
    </source>
</evidence>
<dbReference type="Pfam" id="PF13968">
    <property type="entry name" value="DUF4220"/>
    <property type="match status" value="1"/>
</dbReference>
<dbReference type="Proteomes" id="UP000233551">
    <property type="component" value="Unassembled WGS sequence"/>
</dbReference>
<name>A0A2I0KZ80_PUNGR</name>
<feature type="domain" description="DUF4220" evidence="2">
    <location>
        <begin position="5"/>
        <end position="197"/>
    </location>
</feature>
<dbReference type="PANTHER" id="PTHR31325">
    <property type="entry name" value="OS01G0798800 PROTEIN-RELATED"/>
    <property type="match status" value="1"/>
</dbReference>
<dbReference type="EMBL" id="PGOL01000253">
    <property type="protein sequence ID" value="PKI73777.1"/>
    <property type="molecule type" value="Genomic_DNA"/>
</dbReference>
<sequence length="203" mass="23273">MLGSLSAFWVPFLLLHLGGPDTITGFVLEDNALWLRHLLGLVVKLSAAVCVFLCALLKDKLLVPTILMVIAGIIKYLERTRTLYLASLDKFKESTIRERDSSKHIELVVAYPSTRGQRSLIQVDGIEEEALGEKELLWNSYYFFELLKGLIVDLYLTMGERQDSRGFFPSRTPEDALRVILTELNFIYEVLYTKVVFYSRLYI</sequence>
<keyword evidence="1" id="KW-0472">Membrane</keyword>
<organism evidence="3 4">
    <name type="scientific">Punica granatum</name>
    <name type="common">Pomegranate</name>
    <dbReference type="NCBI Taxonomy" id="22663"/>
    <lineage>
        <taxon>Eukaryota</taxon>
        <taxon>Viridiplantae</taxon>
        <taxon>Streptophyta</taxon>
        <taxon>Embryophyta</taxon>
        <taxon>Tracheophyta</taxon>
        <taxon>Spermatophyta</taxon>
        <taxon>Magnoliopsida</taxon>
        <taxon>eudicotyledons</taxon>
        <taxon>Gunneridae</taxon>
        <taxon>Pentapetalae</taxon>
        <taxon>rosids</taxon>
        <taxon>malvids</taxon>
        <taxon>Myrtales</taxon>
        <taxon>Lythraceae</taxon>
        <taxon>Punica</taxon>
    </lineage>
</organism>
<evidence type="ECO:0000256" key="1">
    <source>
        <dbReference type="SAM" id="Phobius"/>
    </source>
</evidence>
<accession>A0A2I0KZ80</accession>
<keyword evidence="1" id="KW-0812">Transmembrane</keyword>
<evidence type="ECO:0000313" key="4">
    <source>
        <dbReference type="Proteomes" id="UP000233551"/>
    </source>
</evidence>
<keyword evidence="4" id="KW-1185">Reference proteome</keyword>
<reference evidence="3 4" key="1">
    <citation type="submission" date="2017-11" db="EMBL/GenBank/DDBJ databases">
        <title>De-novo sequencing of pomegranate (Punica granatum L.) genome.</title>
        <authorList>
            <person name="Akparov Z."/>
            <person name="Amiraslanov A."/>
            <person name="Hajiyeva S."/>
            <person name="Abbasov M."/>
            <person name="Kaur K."/>
            <person name="Hamwieh A."/>
            <person name="Solovyev V."/>
            <person name="Salamov A."/>
            <person name="Braich B."/>
            <person name="Kosarev P."/>
            <person name="Mahmoud A."/>
            <person name="Hajiyev E."/>
            <person name="Babayeva S."/>
            <person name="Izzatullayeva V."/>
            <person name="Mammadov A."/>
            <person name="Mammadov A."/>
            <person name="Sharifova S."/>
            <person name="Ojaghi J."/>
            <person name="Eynullazada K."/>
            <person name="Bayramov B."/>
            <person name="Abdulazimova A."/>
            <person name="Shahmuradov I."/>
        </authorList>
    </citation>
    <scope>NUCLEOTIDE SEQUENCE [LARGE SCALE GENOMIC DNA]</scope>
    <source>
        <strain evidence="4">cv. AG2017</strain>
        <tissue evidence="3">Leaf</tissue>
    </source>
</reference>
<dbReference type="STRING" id="22663.A0A2I0KZ80"/>
<keyword evidence="1" id="KW-1133">Transmembrane helix</keyword>
<evidence type="ECO:0000313" key="3">
    <source>
        <dbReference type="EMBL" id="PKI73777.1"/>
    </source>
</evidence>
<proteinExistence type="predicted"/>
<comment type="caution">
    <text evidence="3">The sequence shown here is derived from an EMBL/GenBank/DDBJ whole genome shotgun (WGS) entry which is preliminary data.</text>
</comment>
<dbReference type="InterPro" id="IPR025315">
    <property type="entry name" value="DUF4220"/>
</dbReference>
<feature type="transmembrane region" description="Helical" evidence="1">
    <location>
        <begin position="61"/>
        <end position="77"/>
    </location>
</feature>